<dbReference type="PROSITE" id="PS00108">
    <property type="entry name" value="PROTEIN_KINASE_ST"/>
    <property type="match status" value="1"/>
</dbReference>
<feature type="transmembrane region" description="Helical" evidence="12">
    <location>
        <begin position="20"/>
        <end position="43"/>
    </location>
</feature>
<evidence type="ECO:0000313" key="14">
    <source>
        <dbReference type="EMBL" id="CAD7438224.1"/>
    </source>
</evidence>
<dbReference type="GO" id="GO:0010468">
    <property type="term" value="P:regulation of gene expression"/>
    <property type="evidence" value="ECO:0007669"/>
    <property type="project" value="TreeGrafter"/>
</dbReference>
<evidence type="ECO:0000256" key="5">
    <source>
        <dbReference type="ARBA" id="ARBA00022741"/>
    </source>
</evidence>
<evidence type="ECO:0000256" key="4">
    <source>
        <dbReference type="ARBA" id="ARBA00022679"/>
    </source>
</evidence>
<evidence type="ECO:0000256" key="12">
    <source>
        <dbReference type="SAM" id="Phobius"/>
    </source>
</evidence>
<feature type="binding site" evidence="10">
    <location>
        <position position="123"/>
    </location>
    <ligand>
        <name>ATP</name>
        <dbReference type="ChEBI" id="CHEBI:30616"/>
    </ligand>
</feature>
<dbReference type="InterPro" id="IPR008271">
    <property type="entry name" value="Ser/Thr_kinase_AS"/>
</dbReference>
<evidence type="ECO:0000256" key="2">
    <source>
        <dbReference type="ARBA" id="ARBA00012425"/>
    </source>
</evidence>
<dbReference type="EMBL" id="OD564412">
    <property type="protein sequence ID" value="CAD7438224.1"/>
    <property type="molecule type" value="Genomic_DNA"/>
</dbReference>
<dbReference type="PANTHER" id="PTHR24056">
    <property type="entry name" value="CELL DIVISION PROTEIN KINASE"/>
    <property type="match status" value="1"/>
</dbReference>
<comment type="similarity">
    <text evidence="1">Belongs to the protein kinase superfamily. CMGC Ser/Thr protein kinase family. CDC2/CDKX subfamily.</text>
</comment>
<accession>A0A7R9EMY8</accession>
<dbReference type="GO" id="GO:0004693">
    <property type="term" value="F:cyclin-dependent protein serine/threonine kinase activity"/>
    <property type="evidence" value="ECO:0007669"/>
    <property type="project" value="UniProtKB-EC"/>
</dbReference>
<dbReference type="SUPFAM" id="SSF56112">
    <property type="entry name" value="Protein kinase-like (PK-like)"/>
    <property type="match status" value="1"/>
</dbReference>
<keyword evidence="12" id="KW-0812">Transmembrane</keyword>
<keyword evidence="12" id="KW-0472">Membrane</keyword>
<evidence type="ECO:0000256" key="1">
    <source>
        <dbReference type="ARBA" id="ARBA00006485"/>
    </source>
</evidence>
<dbReference type="GO" id="GO:0030332">
    <property type="term" value="F:cyclin binding"/>
    <property type="evidence" value="ECO:0007669"/>
    <property type="project" value="TreeGrafter"/>
</dbReference>
<comment type="catalytic activity">
    <reaction evidence="8">
        <text>L-threonyl-[protein] + ATP = O-phospho-L-threonyl-[protein] + ADP + H(+)</text>
        <dbReference type="Rhea" id="RHEA:46608"/>
        <dbReference type="Rhea" id="RHEA-COMP:11060"/>
        <dbReference type="Rhea" id="RHEA-COMP:11605"/>
        <dbReference type="ChEBI" id="CHEBI:15378"/>
        <dbReference type="ChEBI" id="CHEBI:30013"/>
        <dbReference type="ChEBI" id="CHEBI:30616"/>
        <dbReference type="ChEBI" id="CHEBI:61977"/>
        <dbReference type="ChEBI" id="CHEBI:456216"/>
        <dbReference type="EC" id="2.7.11.22"/>
    </reaction>
</comment>
<dbReference type="AlphaFoldDB" id="A0A7R9EMY8"/>
<evidence type="ECO:0000259" key="13">
    <source>
        <dbReference type="PROSITE" id="PS50011"/>
    </source>
</evidence>
<evidence type="ECO:0000256" key="7">
    <source>
        <dbReference type="ARBA" id="ARBA00022840"/>
    </source>
</evidence>
<gene>
    <name evidence="14" type="ORF">TBIB3V08_LOCUS819</name>
</gene>
<keyword evidence="6" id="KW-0418">Kinase</keyword>
<dbReference type="GO" id="GO:0005524">
    <property type="term" value="F:ATP binding"/>
    <property type="evidence" value="ECO:0007669"/>
    <property type="project" value="UniProtKB-UniRule"/>
</dbReference>
<dbReference type="Gene3D" id="1.10.510.10">
    <property type="entry name" value="Transferase(Phosphotransferase) domain 1"/>
    <property type="match status" value="1"/>
</dbReference>
<comment type="catalytic activity">
    <reaction evidence="9">
        <text>L-seryl-[protein] + ATP = O-phospho-L-seryl-[protein] + ADP + H(+)</text>
        <dbReference type="Rhea" id="RHEA:17989"/>
        <dbReference type="Rhea" id="RHEA-COMP:9863"/>
        <dbReference type="Rhea" id="RHEA-COMP:11604"/>
        <dbReference type="ChEBI" id="CHEBI:15378"/>
        <dbReference type="ChEBI" id="CHEBI:29999"/>
        <dbReference type="ChEBI" id="CHEBI:30616"/>
        <dbReference type="ChEBI" id="CHEBI:83421"/>
        <dbReference type="ChEBI" id="CHEBI:456216"/>
        <dbReference type="EC" id="2.7.11.22"/>
    </reaction>
</comment>
<keyword evidence="3 11" id="KW-0723">Serine/threonine-protein kinase</keyword>
<dbReference type="SMART" id="SM00220">
    <property type="entry name" value="S_TKc"/>
    <property type="match status" value="1"/>
</dbReference>
<keyword evidence="5 10" id="KW-0547">Nucleotide-binding</keyword>
<dbReference type="GO" id="GO:0007165">
    <property type="term" value="P:signal transduction"/>
    <property type="evidence" value="ECO:0007669"/>
    <property type="project" value="TreeGrafter"/>
</dbReference>
<dbReference type="InterPro" id="IPR011009">
    <property type="entry name" value="Kinase-like_dom_sf"/>
</dbReference>
<dbReference type="GO" id="GO:0000082">
    <property type="term" value="P:G1/S transition of mitotic cell cycle"/>
    <property type="evidence" value="ECO:0007669"/>
    <property type="project" value="TreeGrafter"/>
</dbReference>
<evidence type="ECO:0000256" key="8">
    <source>
        <dbReference type="ARBA" id="ARBA00047811"/>
    </source>
</evidence>
<name>A0A7R9EMY8_9NEOP</name>
<organism evidence="14">
    <name type="scientific">Timema bartmani</name>
    <dbReference type="NCBI Taxonomy" id="61472"/>
    <lineage>
        <taxon>Eukaryota</taxon>
        <taxon>Metazoa</taxon>
        <taxon>Ecdysozoa</taxon>
        <taxon>Arthropoda</taxon>
        <taxon>Hexapoda</taxon>
        <taxon>Insecta</taxon>
        <taxon>Pterygota</taxon>
        <taxon>Neoptera</taxon>
        <taxon>Polyneoptera</taxon>
        <taxon>Phasmatodea</taxon>
        <taxon>Timematodea</taxon>
        <taxon>Timematoidea</taxon>
        <taxon>Timematidae</taxon>
        <taxon>Timema</taxon>
    </lineage>
</organism>
<dbReference type="InterPro" id="IPR000719">
    <property type="entry name" value="Prot_kinase_dom"/>
</dbReference>
<evidence type="ECO:0000256" key="3">
    <source>
        <dbReference type="ARBA" id="ARBA00022527"/>
    </source>
</evidence>
<dbReference type="PROSITE" id="PS50011">
    <property type="entry name" value="PROTEIN_KINASE_DOM"/>
    <property type="match status" value="1"/>
</dbReference>
<evidence type="ECO:0000256" key="6">
    <source>
        <dbReference type="ARBA" id="ARBA00022777"/>
    </source>
</evidence>
<dbReference type="Pfam" id="PF00069">
    <property type="entry name" value="Pkinase"/>
    <property type="match status" value="1"/>
</dbReference>
<dbReference type="PANTHER" id="PTHR24056:SF254">
    <property type="entry name" value="CYCLIN-DEPENDENT KINASE 2"/>
    <property type="match status" value="1"/>
</dbReference>
<feature type="domain" description="Protein kinase" evidence="13">
    <location>
        <begin position="94"/>
        <end position="374"/>
    </location>
</feature>
<dbReference type="GO" id="GO:0005737">
    <property type="term" value="C:cytoplasm"/>
    <property type="evidence" value="ECO:0007669"/>
    <property type="project" value="TreeGrafter"/>
</dbReference>
<dbReference type="GO" id="GO:0005634">
    <property type="term" value="C:nucleus"/>
    <property type="evidence" value="ECO:0007669"/>
    <property type="project" value="TreeGrafter"/>
</dbReference>
<evidence type="ECO:0000256" key="11">
    <source>
        <dbReference type="RuleBase" id="RU000304"/>
    </source>
</evidence>
<dbReference type="EC" id="2.7.11.22" evidence="2"/>
<dbReference type="FunFam" id="1.10.510.10:FF:000574">
    <property type="entry name" value="Cell division related protein kinase 2"/>
    <property type="match status" value="1"/>
</dbReference>
<evidence type="ECO:0000256" key="10">
    <source>
        <dbReference type="PROSITE-ProRule" id="PRU10141"/>
    </source>
</evidence>
<proteinExistence type="inferred from homology"/>
<dbReference type="InterPro" id="IPR017441">
    <property type="entry name" value="Protein_kinase_ATP_BS"/>
</dbReference>
<dbReference type="GO" id="GO:0000307">
    <property type="term" value="C:cyclin-dependent protein kinase holoenzyme complex"/>
    <property type="evidence" value="ECO:0007669"/>
    <property type="project" value="TreeGrafter"/>
</dbReference>
<dbReference type="FunFam" id="3.30.200.20:FF:000215">
    <property type="entry name" value="Cyclin-dependent kinase 2 (CDK2L)"/>
    <property type="match status" value="1"/>
</dbReference>
<protein>
    <recommendedName>
        <fullName evidence="2">cyclin-dependent kinase</fullName>
        <ecNumber evidence="2">2.7.11.22</ecNumber>
    </recommendedName>
</protein>
<evidence type="ECO:0000256" key="9">
    <source>
        <dbReference type="ARBA" id="ARBA00048367"/>
    </source>
</evidence>
<keyword evidence="4" id="KW-0808">Transferase</keyword>
<reference evidence="14" key="1">
    <citation type="submission" date="2020-11" db="EMBL/GenBank/DDBJ databases">
        <authorList>
            <person name="Tran Van P."/>
        </authorList>
    </citation>
    <scope>NUCLEOTIDE SEQUENCE</scope>
</reference>
<keyword evidence="12" id="KW-1133">Transmembrane helix</keyword>
<dbReference type="PROSITE" id="PS00107">
    <property type="entry name" value="PROTEIN_KINASE_ATP"/>
    <property type="match status" value="1"/>
</dbReference>
<dbReference type="GO" id="GO:0010389">
    <property type="term" value="P:regulation of G2/M transition of mitotic cell cycle"/>
    <property type="evidence" value="ECO:0007669"/>
    <property type="project" value="TreeGrafter"/>
</dbReference>
<keyword evidence="7 10" id="KW-0067">ATP-binding</keyword>
<dbReference type="Gene3D" id="3.30.200.20">
    <property type="entry name" value="Phosphorylase Kinase, domain 1"/>
    <property type="match status" value="1"/>
</dbReference>
<dbReference type="InterPro" id="IPR050108">
    <property type="entry name" value="CDK"/>
</dbReference>
<sequence>MSGLVLVQHGPIRALQANSVGTSVFCTICSVFGLNFNLAFVVMRLDLQAALLRQTYAVESVQRSISSYRSLALKSSSSALSAYSNENLFEMEQYCKIEKIGEGTYGVVYKAIDNTNGNTVALKKIRLETEAEGVPSTAIREISLLRELDHPNIVKLLEVVPCDKKLYMVFEYLLLDLKKFLDMNRTLLPTSLVKSYTFQLLSAISFCHAHKVLHRDLKPQNLLIDHTGYIKLADFGLARGFGIPVRTYTHEVVTLWYRAPEILLGAKFYTTSVDIWSLGCIFAEMMTKRALFPGDSEIDQLFRIFRTLGTPDESVWPGVSKLPDYKSMFPSWESQDIDEILPGLDPSGQDLFLVSVSHNFTALNELYTQISNLQ</sequence>